<dbReference type="SUPFAM" id="SSF49464">
    <property type="entry name" value="Carboxypeptidase regulatory domain-like"/>
    <property type="match status" value="1"/>
</dbReference>
<evidence type="ECO:0000256" key="2">
    <source>
        <dbReference type="ARBA" id="ARBA00022448"/>
    </source>
</evidence>
<dbReference type="InterPro" id="IPR036942">
    <property type="entry name" value="Beta-barrel_TonB_sf"/>
</dbReference>
<dbReference type="Gene3D" id="2.40.170.20">
    <property type="entry name" value="TonB-dependent receptor, beta-barrel domain"/>
    <property type="match status" value="1"/>
</dbReference>
<comment type="subcellular location">
    <subcellularLocation>
        <location evidence="1 8">Cell outer membrane</location>
        <topology evidence="1 8">Multi-pass membrane protein</topology>
    </subcellularLocation>
</comment>
<keyword evidence="5" id="KW-0732">Signal</keyword>
<dbReference type="Pfam" id="PF13715">
    <property type="entry name" value="CarbopepD_reg_2"/>
    <property type="match status" value="1"/>
</dbReference>
<protein>
    <submittedName>
        <fullName evidence="10">TonB-dependent receptor</fullName>
    </submittedName>
</protein>
<dbReference type="Pfam" id="PF07715">
    <property type="entry name" value="Plug"/>
    <property type="match status" value="1"/>
</dbReference>
<dbReference type="KEGG" id="fnk:E1750_00935"/>
<dbReference type="PANTHER" id="PTHR30069:SF29">
    <property type="entry name" value="HEMOGLOBIN AND HEMOGLOBIN-HAPTOGLOBIN-BINDING PROTEIN 1-RELATED"/>
    <property type="match status" value="1"/>
</dbReference>
<reference evidence="11" key="1">
    <citation type="submission" date="2019-03" db="EMBL/GenBank/DDBJ databases">
        <title>Flavobacterium sp.</title>
        <authorList>
            <person name="Kim H."/>
        </authorList>
    </citation>
    <scope>NUCLEOTIDE SEQUENCE [LARGE SCALE GENOMIC DNA]</scope>
    <source>
        <strain evidence="11">GS13</strain>
    </source>
</reference>
<evidence type="ECO:0000256" key="4">
    <source>
        <dbReference type="ARBA" id="ARBA00022692"/>
    </source>
</evidence>
<dbReference type="InterPro" id="IPR039426">
    <property type="entry name" value="TonB-dep_rcpt-like"/>
</dbReference>
<sequence length="1062" mass="118110">MKKTINQNQEFATIKWLATVFSLLLLLSLTNLSAQTKGATSRKIVGTVLDEANVPIPGVSVLVKNTTKATTTDFDGKYEITVPTNVSILQFSSIGFLKQEKDISGKSVVNVTLTLETKSLSEVVVVGYGKQKKETLTGAVSNITTAAIQTTTSASMAQKLQGKVAGLNIRQNSGQPGVFDNSINIRGFGSPMYIIDGVRRGDGSEFQRLNANDIESISVLKDASAAIYGLGAANGVILVTTKKGKKGKPVFEYSSVTGFISPTDIPRMANAGQYAELFNDTQINRVIGGVPFYTQEQIDKYVNEVPGFESTDWYDVAIKKTAMQTQHNLSASGASDDVSYFIGLGYVNEEGLLKSNDMGYQRYNLRSNLTAKLTKNVEAQLLIGGRYDNRTQPGDSFFNIFKGTRSSVPTDRPYANNNPLYPSIVLPGNQNPMVLADRDITGYVDEVTRNLQTSLSLDYHFPFLKGMSLKGMASYDANNFESNNLSKSYTLYSYDQVLGIYKPVIMRNGTGNISYRTTNSNSLSLQGFLTYKPDLGENHNLSAVGVIESNQGNGQFVSIKKLYATVYTKDEIRYGDALNQETDGLRSESADLSYLGRVNYDFKGKYLLELAGRYMGSYRYSPENRWGFYPMGSVGWIVSKENFLKNNVSVMSNLKLRASYGTTAQPAGNAFQYIDGYTIGSGGSWEFSNDLITNGVSTPVPANPNLTWQTATTTDFGIDLGFWQNKFTFTADVFDRLVEGIPANLSVGLPNTYGGTLPQENLNSNRTQGFEFEIGYKNHGRAFKYDVSGNFTYSRTKNLHREGEAFNNSMQRYTNQKGYRWNDLQWAYTYDGYYQNEQEILNGALQNGATGNINRELPGDFKYEDINNDGIIDGQDQKPLFYNSAPKMFFGMTMNAAFKGFDINVLFQGAAQYTVRYTGVYGQVMAFNGNLPDYFYDRWHKADQFDPTSEWIPGKWPATRLIADVGGMYKESSVWRKDASYVRLKNIEIGYTFEGDQPFMKQIGIKSLRFYASGFNLYTFCDPFVKAFDPEKTVTTDDGDQEGEGFTYPLTTTYNFGLNISF</sequence>
<dbReference type="AlphaFoldDB" id="A0A4P6YAW5"/>
<dbReference type="NCBIfam" id="TIGR04056">
    <property type="entry name" value="OMP_RagA_SusC"/>
    <property type="match status" value="1"/>
</dbReference>
<dbReference type="InterPro" id="IPR023996">
    <property type="entry name" value="TonB-dep_OMP_SusC/RagA"/>
</dbReference>
<keyword evidence="3 8" id="KW-1134">Transmembrane beta strand</keyword>
<evidence type="ECO:0000256" key="5">
    <source>
        <dbReference type="ARBA" id="ARBA00022729"/>
    </source>
</evidence>
<keyword evidence="6 8" id="KW-0472">Membrane</keyword>
<dbReference type="InterPro" id="IPR012910">
    <property type="entry name" value="Plug_dom"/>
</dbReference>
<dbReference type="Gene3D" id="2.60.40.1120">
    <property type="entry name" value="Carboxypeptidase-like, regulatory domain"/>
    <property type="match status" value="1"/>
</dbReference>
<proteinExistence type="inferred from homology"/>
<dbReference type="OrthoDB" id="9768177at2"/>
<evidence type="ECO:0000256" key="7">
    <source>
        <dbReference type="ARBA" id="ARBA00023237"/>
    </source>
</evidence>
<dbReference type="Gene3D" id="2.170.130.10">
    <property type="entry name" value="TonB-dependent receptor, plug domain"/>
    <property type="match status" value="1"/>
</dbReference>
<gene>
    <name evidence="10" type="ORF">E1750_00935</name>
</gene>
<dbReference type="NCBIfam" id="TIGR04057">
    <property type="entry name" value="SusC_RagA_signa"/>
    <property type="match status" value="1"/>
</dbReference>
<dbReference type="GO" id="GO:0009279">
    <property type="term" value="C:cell outer membrane"/>
    <property type="evidence" value="ECO:0007669"/>
    <property type="project" value="UniProtKB-SubCell"/>
</dbReference>
<evidence type="ECO:0000256" key="1">
    <source>
        <dbReference type="ARBA" id="ARBA00004571"/>
    </source>
</evidence>
<evidence type="ECO:0000256" key="8">
    <source>
        <dbReference type="PROSITE-ProRule" id="PRU01360"/>
    </source>
</evidence>
<dbReference type="InterPro" id="IPR037066">
    <property type="entry name" value="Plug_dom_sf"/>
</dbReference>
<evidence type="ECO:0000256" key="3">
    <source>
        <dbReference type="ARBA" id="ARBA00022452"/>
    </source>
</evidence>
<evidence type="ECO:0000313" key="10">
    <source>
        <dbReference type="EMBL" id="QBN17420.1"/>
    </source>
</evidence>
<evidence type="ECO:0000256" key="6">
    <source>
        <dbReference type="ARBA" id="ARBA00023136"/>
    </source>
</evidence>
<keyword evidence="2 8" id="KW-0813">Transport</keyword>
<keyword evidence="10" id="KW-0675">Receptor</keyword>
<dbReference type="EMBL" id="CP037933">
    <property type="protein sequence ID" value="QBN17420.1"/>
    <property type="molecule type" value="Genomic_DNA"/>
</dbReference>
<dbReference type="GO" id="GO:0015344">
    <property type="term" value="F:siderophore uptake transmembrane transporter activity"/>
    <property type="evidence" value="ECO:0007669"/>
    <property type="project" value="TreeGrafter"/>
</dbReference>
<dbReference type="InterPro" id="IPR023997">
    <property type="entry name" value="TonB-dep_OMP_SusC/RagA_CS"/>
</dbReference>
<evidence type="ECO:0000259" key="9">
    <source>
        <dbReference type="Pfam" id="PF07715"/>
    </source>
</evidence>
<keyword evidence="7 8" id="KW-0998">Cell outer membrane</keyword>
<comment type="similarity">
    <text evidence="8">Belongs to the TonB-dependent receptor family.</text>
</comment>
<dbReference type="InterPro" id="IPR008969">
    <property type="entry name" value="CarboxyPept-like_regulatory"/>
</dbReference>
<accession>A0A4P6YAW5</accession>
<dbReference type="GO" id="GO:0044718">
    <property type="term" value="P:siderophore transmembrane transport"/>
    <property type="evidence" value="ECO:0007669"/>
    <property type="project" value="TreeGrafter"/>
</dbReference>
<dbReference type="RefSeq" id="WP_133274951.1">
    <property type="nucleotide sequence ID" value="NZ_CP037933.1"/>
</dbReference>
<feature type="domain" description="TonB-dependent receptor plug" evidence="9">
    <location>
        <begin position="133"/>
        <end position="236"/>
    </location>
</feature>
<evidence type="ECO:0000313" key="11">
    <source>
        <dbReference type="Proteomes" id="UP000291124"/>
    </source>
</evidence>
<organism evidence="10 11">
    <name type="scientific">Flavobacterium nackdongense</name>
    <dbReference type="NCBI Taxonomy" id="2547394"/>
    <lineage>
        <taxon>Bacteria</taxon>
        <taxon>Pseudomonadati</taxon>
        <taxon>Bacteroidota</taxon>
        <taxon>Flavobacteriia</taxon>
        <taxon>Flavobacteriales</taxon>
        <taxon>Flavobacteriaceae</taxon>
        <taxon>Flavobacterium</taxon>
    </lineage>
</organism>
<name>A0A4P6YAW5_9FLAO</name>
<keyword evidence="11" id="KW-1185">Reference proteome</keyword>
<dbReference type="PANTHER" id="PTHR30069">
    <property type="entry name" value="TONB-DEPENDENT OUTER MEMBRANE RECEPTOR"/>
    <property type="match status" value="1"/>
</dbReference>
<dbReference type="SUPFAM" id="SSF56935">
    <property type="entry name" value="Porins"/>
    <property type="match status" value="1"/>
</dbReference>
<keyword evidence="4 8" id="KW-0812">Transmembrane</keyword>
<dbReference type="PROSITE" id="PS52016">
    <property type="entry name" value="TONB_DEPENDENT_REC_3"/>
    <property type="match status" value="1"/>
</dbReference>
<dbReference type="Proteomes" id="UP000291124">
    <property type="component" value="Chromosome"/>
</dbReference>